<comment type="caution">
    <text evidence="1">The sequence shown here is derived from an EMBL/GenBank/DDBJ whole genome shotgun (WGS) entry which is preliminary data.</text>
</comment>
<accession>A0ACC3DD80</accession>
<dbReference type="EMBL" id="JAWDJW010006339">
    <property type="protein sequence ID" value="KAK3065324.1"/>
    <property type="molecule type" value="Genomic_DNA"/>
</dbReference>
<proteinExistence type="predicted"/>
<gene>
    <name evidence="1" type="ORF">LTS18_001075</name>
</gene>
<dbReference type="Proteomes" id="UP001186974">
    <property type="component" value="Unassembled WGS sequence"/>
</dbReference>
<evidence type="ECO:0000313" key="1">
    <source>
        <dbReference type="EMBL" id="KAK3065324.1"/>
    </source>
</evidence>
<organism evidence="1 2">
    <name type="scientific">Coniosporium uncinatum</name>
    <dbReference type="NCBI Taxonomy" id="93489"/>
    <lineage>
        <taxon>Eukaryota</taxon>
        <taxon>Fungi</taxon>
        <taxon>Dikarya</taxon>
        <taxon>Ascomycota</taxon>
        <taxon>Pezizomycotina</taxon>
        <taxon>Dothideomycetes</taxon>
        <taxon>Dothideomycetes incertae sedis</taxon>
        <taxon>Coniosporium</taxon>
    </lineage>
</organism>
<keyword evidence="2" id="KW-1185">Reference proteome</keyword>
<protein>
    <submittedName>
        <fullName evidence="1">Uncharacterized protein</fullName>
    </submittedName>
</protein>
<reference evidence="1" key="1">
    <citation type="submission" date="2024-09" db="EMBL/GenBank/DDBJ databases">
        <title>Black Yeasts Isolated from many extreme environments.</title>
        <authorList>
            <person name="Coleine C."/>
            <person name="Stajich J.E."/>
            <person name="Selbmann L."/>
        </authorList>
    </citation>
    <scope>NUCLEOTIDE SEQUENCE</scope>
    <source>
        <strain evidence="1">CCFEE 5737</strain>
    </source>
</reference>
<name>A0ACC3DD80_9PEZI</name>
<evidence type="ECO:0000313" key="2">
    <source>
        <dbReference type="Proteomes" id="UP001186974"/>
    </source>
</evidence>
<sequence>MSDPQRGSTRIPDASKTPELAEPEGSKKPLTPCEKIKKRLRDEPNLRIGSLLGYGVNLLNEVMDGKIVDARQEENSRRSLEEMARKDVSHMPNDAPSLQSYHNDMEPYMELTTMDRAMLDDLIRRYSGRAVGLNKHVLANDLIGIHGLPNRLKQTADALRDAATNHATVIDRVRAARNGLGRKRVAEQDERLRIQLRKGMEAEKKEQEKVDSEKMRRETAEREQARIRAEQIEAATGGGVLELLFSGRGDDTKDGPDNGGGQE</sequence>